<evidence type="ECO:0000256" key="2">
    <source>
        <dbReference type="ARBA" id="ARBA00022576"/>
    </source>
</evidence>
<dbReference type="InterPro" id="IPR015424">
    <property type="entry name" value="PyrdxlP-dep_Trfase"/>
</dbReference>
<dbReference type="InterPro" id="IPR050881">
    <property type="entry name" value="LL-DAP_aminotransferase"/>
</dbReference>
<feature type="domain" description="Orn/Lys/Arg decarboxylases family 1 pyridoxal-P attachment site" evidence="4">
    <location>
        <begin position="562"/>
        <end position="753"/>
    </location>
</feature>
<keyword evidence="6" id="KW-1185">Reference proteome</keyword>
<dbReference type="InterPro" id="IPR015421">
    <property type="entry name" value="PyrdxlP-dep_Trfase_major"/>
</dbReference>
<dbReference type="PANTHER" id="PTHR42832:SF4">
    <property type="entry name" value="BLR3474 PROTEIN"/>
    <property type="match status" value="1"/>
</dbReference>
<dbReference type="PANTHER" id="PTHR42832">
    <property type="entry name" value="AMINO ACID AMINOTRANSFERASE"/>
    <property type="match status" value="1"/>
</dbReference>
<gene>
    <name evidence="5" type="ORF">SAMN05443245_4746</name>
</gene>
<dbReference type="Gene3D" id="3.40.640.10">
    <property type="entry name" value="Type I PLP-dependent aspartate aminotransferase-like (Major domain)"/>
    <property type="match status" value="1"/>
</dbReference>
<evidence type="ECO:0000313" key="6">
    <source>
        <dbReference type="Proteomes" id="UP000183487"/>
    </source>
</evidence>
<evidence type="ECO:0000256" key="1">
    <source>
        <dbReference type="ARBA" id="ARBA00001933"/>
    </source>
</evidence>
<dbReference type="SUPFAM" id="SSF53383">
    <property type="entry name" value="PLP-dependent transferases"/>
    <property type="match status" value="1"/>
</dbReference>
<comment type="cofactor">
    <cofactor evidence="1">
        <name>pyridoxal 5'-phosphate</name>
        <dbReference type="ChEBI" id="CHEBI:597326"/>
    </cofactor>
</comment>
<organism evidence="5 6">
    <name type="scientific">Paraburkholderia fungorum</name>
    <dbReference type="NCBI Taxonomy" id="134537"/>
    <lineage>
        <taxon>Bacteria</taxon>
        <taxon>Pseudomonadati</taxon>
        <taxon>Pseudomonadota</taxon>
        <taxon>Betaproteobacteria</taxon>
        <taxon>Burkholderiales</taxon>
        <taxon>Burkholderiaceae</taxon>
        <taxon>Paraburkholderia</taxon>
    </lineage>
</organism>
<sequence length="915" mass="102274">MESAARLVPAFGLNQFFSAAEARVDHWRSLNRIVRALATQPQQDTVGLRDQALEVLNDLAPLEDLNGYPGPYLMAQLHERLAAGEWDTLSRLVQRISAALMSNSYRDDKEAWKAEEEGELRLPDFLPPSIGHGQSRKPYFETLVVAAGERSTWPDIRESFHRLRRNDDSFVYEMVVVGSFEDAILATIFNYNLQSVVIVDGFSFASQYTSPALRDIIVRNTPAGTGARMDDMGSALARLVRGLRPELDVFLSTDRDVAQLAGSDAAAPLRRIFYGAEEPMEIHLAILDGIRDRYETPYFDNLKHYAARPIGTFHALPVARGKSIFKSNWIRDMGEFYGANLFLAESSATTGGLDSLLEPTGNIKASQDKAARALGGDRSFFVTNGTSTANKIVHQALLTPGDIVLIDRDCHKSHHYGIVLAGAQPLYIDAYPLTQYSMYGSLAIRPIKQALLALKAEGKLDRARMLVLTNCTFDGHVANVEQTMLECLAIKPDLIFLWDEAWFGYARFSPLLRMRTAMGGAAKLRELMRDPAYREKYEAFKRSSADFEPTDSRLLDMPLLPDPDLASIRVYETDSIHKSMSALRQASIIVVADEAFHTVEAQFKEAFFTHTSTSPNLQIIASIDVARRQMELEGYELVQRAIQLAIEIRKEINHHPLISRFFRAATPAEMIPDEYRRSGFADYGMAGKTISDATRALREDEFFLDPTRITLLCGNAGYDGTRFKGLLAESYDIQINKTSRNSVLVQININNTRSDMAHLIKALADISRSLERELDQGGESVRAGFEARVKALVEDVPELPNFSRFHNALRENSASATSEGDMRAAFYLAYNPEACEWIRLNDGLIDDRLKNGPELVSAKFVIPYPPGFPIMVPGQVITPETIAFMRKLDVKEIHGYNAARGLELLKPDALDALRR</sequence>
<evidence type="ECO:0000256" key="3">
    <source>
        <dbReference type="ARBA" id="ARBA00022679"/>
    </source>
</evidence>
<proteinExistence type="predicted"/>
<reference evidence="6" key="1">
    <citation type="submission" date="2016-10" db="EMBL/GenBank/DDBJ databases">
        <authorList>
            <person name="Varghese N."/>
        </authorList>
    </citation>
    <scope>NUCLEOTIDE SEQUENCE [LARGE SCALE GENOMIC DNA]</scope>
    <source>
        <strain evidence="6">GAS106B</strain>
    </source>
</reference>
<keyword evidence="3" id="KW-0808">Transferase</keyword>
<dbReference type="OrthoDB" id="9761189at2"/>
<dbReference type="EMBL" id="FNKP01000002">
    <property type="protein sequence ID" value="SDR33391.1"/>
    <property type="molecule type" value="Genomic_DNA"/>
</dbReference>
<keyword evidence="2" id="KW-0032">Aminotransferase</keyword>
<dbReference type="Proteomes" id="UP000183487">
    <property type="component" value="Unassembled WGS sequence"/>
</dbReference>
<dbReference type="InterPro" id="IPR000310">
    <property type="entry name" value="Orn/Lys/Arg_deCO2ase_major_dom"/>
</dbReference>
<evidence type="ECO:0000313" key="5">
    <source>
        <dbReference type="EMBL" id="SDR33391.1"/>
    </source>
</evidence>
<dbReference type="Pfam" id="PF01276">
    <property type="entry name" value="OKR_DC_1"/>
    <property type="match status" value="2"/>
</dbReference>
<protein>
    <submittedName>
        <fullName evidence="5">Arginine decarboxylase</fullName>
    </submittedName>
</protein>
<feature type="domain" description="Orn/Lys/Arg decarboxylases family 1 pyridoxal-P attachment site" evidence="4">
    <location>
        <begin position="296"/>
        <end position="521"/>
    </location>
</feature>
<name>A0A1H1I6P9_9BURK</name>
<dbReference type="Gene3D" id="3.90.105.10">
    <property type="entry name" value="Molybdopterin biosynthesis moea protein, domain 2"/>
    <property type="match status" value="1"/>
</dbReference>
<evidence type="ECO:0000259" key="4">
    <source>
        <dbReference type="Pfam" id="PF01276"/>
    </source>
</evidence>
<accession>A0A1H1I6P9</accession>
<dbReference type="AlphaFoldDB" id="A0A1H1I6P9"/>
<dbReference type="GO" id="GO:0008483">
    <property type="term" value="F:transaminase activity"/>
    <property type="evidence" value="ECO:0007669"/>
    <property type="project" value="UniProtKB-KW"/>
</dbReference>